<comment type="caution">
    <text evidence="1">The sequence shown here is derived from an EMBL/GenBank/DDBJ whole genome shotgun (WGS) entry which is preliminary data.</text>
</comment>
<dbReference type="GO" id="GO:0005975">
    <property type="term" value="P:carbohydrate metabolic process"/>
    <property type="evidence" value="ECO:0007669"/>
    <property type="project" value="InterPro"/>
</dbReference>
<dbReference type="RefSeq" id="WP_006225470.1">
    <property type="nucleotide sequence ID" value="NZ_ALJE01000020.1"/>
</dbReference>
<dbReference type="SUPFAM" id="SSF74650">
    <property type="entry name" value="Galactose mutarotase-like"/>
    <property type="match status" value="1"/>
</dbReference>
<dbReference type="InterPro" id="IPR014718">
    <property type="entry name" value="GH-type_carb-bd"/>
</dbReference>
<accession>A0AA43B0L6</accession>
<dbReference type="Pfam" id="PF01263">
    <property type="entry name" value="Aldose_epim"/>
    <property type="match status" value="1"/>
</dbReference>
<organism evidence="1 2">
    <name type="scientific">Achromobacter marplatensis</name>
    <dbReference type="NCBI Taxonomy" id="470868"/>
    <lineage>
        <taxon>Bacteria</taxon>
        <taxon>Pseudomonadati</taxon>
        <taxon>Pseudomonadota</taxon>
        <taxon>Betaproteobacteria</taxon>
        <taxon>Burkholderiales</taxon>
        <taxon>Alcaligenaceae</taxon>
        <taxon>Achromobacter</taxon>
    </lineage>
</organism>
<dbReference type="InterPro" id="IPR011013">
    <property type="entry name" value="Gal_mutarotase_sf_dom"/>
</dbReference>
<dbReference type="Proteomes" id="UP001161276">
    <property type="component" value="Unassembled WGS sequence"/>
</dbReference>
<name>A0AA43B0L6_9BURK</name>
<protein>
    <submittedName>
        <fullName evidence="1">Aldose 1-epimerase</fullName>
    </submittedName>
</protein>
<dbReference type="CDD" id="cd09021">
    <property type="entry name" value="Aldose_epim_Ec_YphB"/>
    <property type="match status" value="1"/>
</dbReference>
<reference evidence="1" key="1">
    <citation type="submission" date="2022-09" db="EMBL/GenBank/DDBJ databases">
        <title>Intensive care unit water sources are persistently colonized with multi-drug resistant bacteria and are the site of extensive horizontal gene transfer of antibiotic resistance genes.</title>
        <authorList>
            <person name="Diorio-Toth L."/>
        </authorList>
    </citation>
    <scope>NUCLEOTIDE SEQUENCE</scope>
    <source>
        <strain evidence="1">GD03676</strain>
    </source>
</reference>
<proteinExistence type="predicted"/>
<evidence type="ECO:0000313" key="2">
    <source>
        <dbReference type="Proteomes" id="UP001161276"/>
    </source>
</evidence>
<dbReference type="EMBL" id="JAOCKG010000004">
    <property type="protein sequence ID" value="MDH2051093.1"/>
    <property type="molecule type" value="Genomic_DNA"/>
</dbReference>
<gene>
    <name evidence="1" type="ORF">N5K24_11840</name>
</gene>
<dbReference type="Gene3D" id="2.70.98.10">
    <property type="match status" value="1"/>
</dbReference>
<dbReference type="GO" id="GO:0030246">
    <property type="term" value="F:carbohydrate binding"/>
    <property type="evidence" value="ECO:0007669"/>
    <property type="project" value="InterPro"/>
</dbReference>
<dbReference type="AlphaFoldDB" id="A0AA43B0L6"/>
<sequence length="301" mass="32783">MQEYPFADPLDATERVVISGGGHQAEFAPGGGGRLTRLSTGALDWIVPLTPTQWPAGKWPRAGSYPLAPYSNRIRDGVFTFNGARHALQSVAGRPNAIHGAGLFQAWQVRNLAADRVDLVLSQPAGVLGWPWPFECVQRYRLDARGLSLSLSITNQGDTPMPFGLGIHPYFTAERVTLNARRVWPADEDGIPTGSRVKHVRELRQSAQGCDTYLSQWEGRATLHWADGRELALHADPAFAHLVVYTAPGSDFLCVEPVTNVADAFNRAADGDTRTGMRTLESGARFSATCLLGLTLPRGQR</sequence>
<dbReference type="InterPro" id="IPR008183">
    <property type="entry name" value="Aldose_1/G6P_1-epimerase"/>
</dbReference>
<evidence type="ECO:0000313" key="1">
    <source>
        <dbReference type="EMBL" id="MDH2051093.1"/>
    </source>
</evidence>
<dbReference type="GO" id="GO:0016853">
    <property type="term" value="F:isomerase activity"/>
    <property type="evidence" value="ECO:0007669"/>
    <property type="project" value="InterPro"/>
</dbReference>